<evidence type="ECO:0000259" key="6">
    <source>
        <dbReference type="Pfam" id="PF09734"/>
    </source>
</evidence>
<gene>
    <name evidence="8" type="ORF">BRENAR_LOCUS3525</name>
</gene>
<dbReference type="FunCoup" id="A0A448YPE2">
    <property type="interactions" value="44"/>
</dbReference>
<dbReference type="InParanoid" id="A0A448YPE2"/>
<dbReference type="Proteomes" id="UP000290900">
    <property type="component" value="Unassembled WGS sequence"/>
</dbReference>
<keyword evidence="9" id="KW-1185">Reference proteome</keyword>
<evidence type="ECO:0000313" key="9">
    <source>
        <dbReference type="Proteomes" id="UP000290900"/>
    </source>
</evidence>
<feature type="domain" description="Transcription factor IIIC subunit 5 HTH" evidence="6">
    <location>
        <begin position="179"/>
        <end position="340"/>
    </location>
</feature>
<evidence type="ECO:0000256" key="4">
    <source>
        <dbReference type="ARBA" id="ARBA00023242"/>
    </source>
</evidence>
<accession>A0A448YPE2</accession>
<dbReference type="Pfam" id="PF09734">
    <property type="entry name" value="Tau95"/>
    <property type="match status" value="1"/>
</dbReference>
<dbReference type="InterPro" id="IPR041499">
    <property type="entry name" value="Tfc1/Sfc1_N"/>
</dbReference>
<dbReference type="STRING" id="13370.A0A448YPE2"/>
<keyword evidence="2" id="KW-0238">DNA-binding</keyword>
<feature type="region of interest" description="Disordered" evidence="5">
    <location>
        <begin position="479"/>
        <end position="543"/>
    </location>
</feature>
<sequence length="581" mass="67146">MFHAAAPAYSLDVPSYISIEYPLRVNNADKAIDMVGGPTRISECFIDPDMDLQLKLRPGDPYSHPINSAKIISDENALFKIRIPKSIMEKHRGDVRAAIEECETVGKKYIVEPVGMLGKTYRFRSLADFQMLTRESRFTTEFDQSLNEGNLDKIKQFSTKIRQDFTGEQHYKNTDMDIPPLVRYARADVPFNYRYTGNLLLDESGEWQNKAVKLHTIFVDWGVTPPRTFDPVLQEEYDKAVRDYSTLKQTLPARLADESPVYYFLECIKLLRKLFDMKPIWLRRHIHWMLPEKFRTQLRYALPYVAYTTTKGPWRQSFIKFGYDPSKDPDAAPFQVEAFRSNRNHVTDNQVLRMLESGEDVYIIPQTLYPYIDEFSDSGSELNRLQIGKVPRQFFFDGENPTTVVSFQIGDIMDEDVKQILRGAKLGAVCHEGSGWYDWVTICRLRAVVKYKLGCINEGRAVSEPLVVELSQRTQFSKNQYAHIRPKEGEEEEEGEEEGEGGEVPREDEENDREVAEEDEEEEESRVSDEQEDNGKAEAEIAEDNILKRLETYNPESKGILDRLQGLVKQEDLMDVGWKTK</sequence>
<feature type="compositionally biased region" description="Basic and acidic residues" evidence="5">
    <location>
        <begin position="525"/>
        <end position="543"/>
    </location>
</feature>
<evidence type="ECO:0000256" key="2">
    <source>
        <dbReference type="ARBA" id="ARBA00023125"/>
    </source>
</evidence>
<name>A0A448YPE2_BRENA</name>
<dbReference type="InterPro" id="IPR042536">
    <property type="entry name" value="TFIIIC_tauA_Sfc1"/>
</dbReference>
<feature type="domain" description="Transcription factor IIIC subunit Tfc1/Sfc1 triple barrel" evidence="7">
    <location>
        <begin position="17"/>
        <end position="131"/>
    </location>
</feature>
<evidence type="ECO:0000256" key="3">
    <source>
        <dbReference type="ARBA" id="ARBA00023163"/>
    </source>
</evidence>
<dbReference type="GO" id="GO:0001003">
    <property type="term" value="F:RNA polymerase III type 2 promoter sequence-specific DNA binding"/>
    <property type="evidence" value="ECO:0007669"/>
    <property type="project" value="TreeGrafter"/>
</dbReference>
<keyword evidence="4" id="KW-0539">Nucleus</keyword>
<dbReference type="PANTHER" id="PTHR13230">
    <property type="entry name" value="GENERAL TRANSCRIPTION FACTOR IIIC, POLYPEPTIDE 5"/>
    <property type="match status" value="1"/>
</dbReference>
<dbReference type="GO" id="GO:0001002">
    <property type="term" value="F:RNA polymerase III type 1 promoter sequence-specific DNA binding"/>
    <property type="evidence" value="ECO:0007669"/>
    <property type="project" value="TreeGrafter"/>
</dbReference>
<feature type="compositionally biased region" description="Acidic residues" evidence="5">
    <location>
        <begin position="489"/>
        <end position="524"/>
    </location>
</feature>
<dbReference type="PANTHER" id="PTHR13230:SF5">
    <property type="entry name" value="GENERAL TRANSCRIPTION FACTOR 3C POLYPEPTIDE 5"/>
    <property type="match status" value="1"/>
</dbReference>
<evidence type="ECO:0000259" key="7">
    <source>
        <dbReference type="Pfam" id="PF17682"/>
    </source>
</evidence>
<evidence type="ECO:0000256" key="5">
    <source>
        <dbReference type="SAM" id="MobiDB-lite"/>
    </source>
</evidence>
<proteinExistence type="predicted"/>
<protein>
    <submittedName>
        <fullName evidence="8">DEKNAAC103860</fullName>
    </submittedName>
</protein>
<organism evidence="8 9">
    <name type="scientific">Brettanomyces naardenensis</name>
    <name type="common">Yeast</name>
    <dbReference type="NCBI Taxonomy" id="13370"/>
    <lineage>
        <taxon>Eukaryota</taxon>
        <taxon>Fungi</taxon>
        <taxon>Dikarya</taxon>
        <taxon>Ascomycota</taxon>
        <taxon>Saccharomycotina</taxon>
        <taxon>Pichiomycetes</taxon>
        <taxon>Pichiales</taxon>
        <taxon>Pichiaceae</taxon>
        <taxon>Brettanomyces</taxon>
    </lineage>
</organism>
<reference evidence="8 9" key="1">
    <citation type="submission" date="2018-12" db="EMBL/GenBank/DDBJ databases">
        <authorList>
            <person name="Tiukova I."/>
            <person name="Dainat J."/>
        </authorList>
    </citation>
    <scope>NUCLEOTIDE SEQUENCE [LARGE SCALE GENOMIC DNA]</scope>
</reference>
<dbReference type="GO" id="GO:0000127">
    <property type="term" value="C:transcription factor TFIIIC complex"/>
    <property type="evidence" value="ECO:0007669"/>
    <property type="project" value="InterPro"/>
</dbReference>
<dbReference type="AlphaFoldDB" id="A0A448YPE2"/>
<comment type="subcellular location">
    <subcellularLocation>
        <location evidence="1">Nucleus</location>
    </subcellularLocation>
</comment>
<evidence type="ECO:0000313" key="8">
    <source>
        <dbReference type="EMBL" id="VEU22794.1"/>
    </source>
</evidence>
<dbReference type="InterPro" id="IPR019136">
    <property type="entry name" value="TF_IIIC_su-5_HTH"/>
</dbReference>
<evidence type="ECO:0000256" key="1">
    <source>
        <dbReference type="ARBA" id="ARBA00004123"/>
    </source>
</evidence>
<dbReference type="GO" id="GO:0006384">
    <property type="term" value="P:transcription initiation at RNA polymerase III promoter"/>
    <property type="evidence" value="ECO:0007669"/>
    <property type="project" value="InterPro"/>
</dbReference>
<dbReference type="Gene3D" id="3.30.200.160">
    <property type="entry name" value="TFIIIC, subcomplex tauA, subunit Sfc1, barrel domain"/>
    <property type="match status" value="1"/>
</dbReference>
<dbReference type="Pfam" id="PF17682">
    <property type="entry name" value="Tau95_N"/>
    <property type="match status" value="1"/>
</dbReference>
<dbReference type="InterPro" id="IPR040454">
    <property type="entry name" value="TF_IIIC_Tfc1/Sfc1"/>
</dbReference>
<dbReference type="EMBL" id="CAACVR010000028">
    <property type="protein sequence ID" value="VEU22794.1"/>
    <property type="molecule type" value="Genomic_DNA"/>
</dbReference>
<dbReference type="OrthoDB" id="5598268at2759"/>
<keyword evidence="3" id="KW-0804">Transcription</keyword>
<dbReference type="GO" id="GO:0005634">
    <property type="term" value="C:nucleus"/>
    <property type="evidence" value="ECO:0007669"/>
    <property type="project" value="UniProtKB-SubCell"/>
</dbReference>